<dbReference type="EMBL" id="KV426236">
    <property type="protein sequence ID" value="KZV84182.1"/>
    <property type="molecule type" value="Genomic_DNA"/>
</dbReference>
<proteinExistence type="predicted"/>
<name>A0A165DBR2_EXIGL</name>
<dbReference type="OrthoDB" id="2588098at2759"/>
<protein>
    <submittedName>
        <fullName evidence="1">Uncharacterized protein</fullName>
    </submittedName>
</protein>
<sequence length="200" mass="22671">MGQYWAIVNLDTEAAYEMNKLGECIETLPLTKFFTRGYAIFSSDKLIERLHKDPPHYPFSAAELRKVEKPIPAAAQQRDSPFFTKLSTEPVDAIFAANADDFVTTVSLAVTCRQAWDIGAKRYFKLHLDAYYGSWNGNRMIILGDYACFDDLPEGIFTPKEQRFIDRRPRARCCAEEQGPGRRNDVGLQALRSGPLLHST</sequence>
<organism evidence="1 2">
    <name type="scientific">Exidia glandulosa HHB12029</name>
    <dbReference type="NCBI Taxonomy" id="1314781"/>
    <lineage>
        <taxon>Eukaryota</taxon>
        <taxon>Fungi</taxon>
        <taxon>Dikarya</taxon>
        <taxon>Basidiomycota</taxon>
        <taxon>Agaricomycotina</taxon>
        <taxon>Agaricomycetes</taxon>
        <taxon>Auriculariales</taxon>
        <taxon>Exidiaceae</taxon>
        <taxon>Exidia</taxon>
    </lineage>
</organism>
<gene>
    <name evidence="1" type="ORF">EXIGLDRAFT_754007</name>
</gene>
<reference evidence="1 2" key="1">
    <citation type="journal article" date="2016" name="Mol. Biol. Evol.">
        <title>Comparative Genomics of Early-Diverging Mushroom-Forming Fungi Provides Insights into the Origins of Lignocellulose Decay Capabilities.</title>
        <authorList>
            <person name="Nagy L.G."/>
            <person name="Riley R."/>
            <person name="Tritt A."/>
            <person name="Adam C."/>
            <person name="Daum C."/>
            <person name="Floudas D."/>
            <person name="Sun H."/>
            <person name="Yadav J.S."/>
            <person name="Pangilinan J."/>
            <person name="Larsson K.H."/>
            <person name="Matsuura K."/>
            <person name="Barry K."/>
            <person name="Labutti K."/>
            <person name="Kuo R."/>
            <person name="Ohm R.A."/>
            <person name="Bhattacharya S.S."/>
            <person name="Shirouzu T."/>
            <person name="Yoshinaga Y."/>
            <person name="Martin F.M."/>
            <person name="Grigoriev I.V."/>
            <person name="Hibbett D.S."/>
        </authorList>
    </citation>
    <scope>NUCLEOTIDE SEQUENCE [LARGE SCALE GENOMIC DNA]</scope>
    <source>
        <strain evidence="1 2">HHB12029</strain>
    </source>
</reference>
<accession>A0A165DBR2</accession>
<keyword evidence="2" id="KW-1185">Reference proteome</keyword>
<dbReference type="Proteomes" id="UP000077266">
    <property type="component" value="Unassembled WGS sequence"/>
</dbReference>
<dbReference type="InParanoid" id="A0A165DBR2"/>
<evidence type="ECO:0000313" key="1">
    <source>
        <dbReference type="EMBL" id="KZV84182.1"/>
    </source>
</evidence>
<dbReference type="AlphaFoldDB" id="A0A165DBR2"/>
<evidence type="ECO:0000313" key="2">
    <source>
        <dbReference type="Proteomes" id="UP000077266"/>
    </source>
</evidence>